<reference evidence="2 3" key="1">
    <citation type="journal article" date="2010" name="Nature">
        <title>Genome sequencing and analysis of the model grass Brachypodium distachyon.</title>
        <authorList>
            <consortium name="International Brachypodium Initiative"/>
        </authorList>
    </citation>
    <scope>NUCLEOTIDE SEQUENCE [LARGE SCALE GENOMIC DNA]</scope>
    <source>
        <strain evidence="2 3">Bd21</strain>
    </source>
</reference>
<dbReference type="InParanoid" id="A0A0Q3HVY4"/>
<dbReference type="EMBL" id="CM000883">
    <property type="protein sequence ID" value="KQJ92443.1"/>
    <property type="molecule type" value="Genomic_DNA"/>
</dbReference>
<accession>A0A0Q3HVY4</accession>
<sequence length="112" mass="12505">MQHRLRESTAHKEMSHGLRLLVAKRAARIAGETTAFQTVRRPATVGARKPNPNPTLQRCPTTPDLSPTRGSRAFLEEVKERRFGGIDTRGRPTPAEHIVPVRSNLHRGKGVR</sequence>
<dbReference type="AlphaFoldDB" id="A0A0Q3HVY4"/>
<evidence type="ECO:0000313" key="3">
    <source>
        <dbReference type="EnsemblPlants" id="KQJ92443"/>
    </source>
</evidence>
<proteinExistence type="predicted"/>
<evidence type="ECO:0000313" key="2">
    <source>
        <dbReference type="EMBL" id="KQJ92443.1"/>
    </source>
</evidence>
<gene>
    <name evidence="2" type="ORF">BRADI_4g43713v3</name>
</gene>
<evidence type="ECO:0000313" key="4">
    <source>
        <dbReference type="Proteomes" id="UP000008810"/>
    </source>
</evidence>
<feature type="compositionally biased region" description="Polar residues" evidence="1">
    <location>
        <begin position="54"/>
        <end position="69"/>
    </location>
</feature>
<feature type="region of interest" description="Disordered" evidence="1">
    <location>
        <begin position="42"/>
        <end position="69"/>
    </location>
</feature>
<name>A0A0Q3HVY4_BRADI</name>
<evidence type="ECO:0000256" key="1">
    <source>
        <dbReference type="SAM" id="MobiDB-lite"/>
    </source>
</evidence>
<reference evidence="3" key="3">
    <citation type="submission" date="2018-08" db="UniProtKB">
        <authorList>
            <consortium name="EnsemblPlants"/>
        </authorList>
    </citation>
    <scope>IDENTIFICATION</scope>
    <source>
        <strain evidence="3">cv. Bd21</strain>
    </source>
</reference>
<protein>
    <submittedName>
        <fullName evidence="2 3">Uncharacterized protein</fullName>
    </submittedName>
</protein>
<reference evidence="2" key="2">
    <citation type="submission" date="2017-06" db="EMBL/GenBank/DDBJ databases">
        <title>WGS assembly of Brachypodium distachyon.</title>
        <authorList>
            <consortium name="The International Brachypodium Initiative"/>
            <person name="Lucas S."/>
            <person name="Harmon-Smith M."/>
            <person name="Lail K."/>
            <person name="Tice H."/>
            <person name="Grimwood J."/>
            <person name="Bruce D."/>
            <person name="Barry K."/>
            <person name="Shu S."/>
            <person name="Lindquist E."/>
            <person name="Wang M."/>
            <person name="Pitluck S."/>
            <person name="Vogel J.P."/>
            <person name="Garvin D.F."/>
            <person name="Mockler T.C."/>
            <person name="Schmutz J."/>
            <person name="Rokhsar D."/>
            <person name="Bevan M.W."/>
        </authorList>
    </citation>
    <scope>NUCLEOTIDE SEQUENCE</scope>
    <source>
        <strain evidence="2">Bd21</strain>
    </source>
</reference>
<dbReference type="Gramene" id="KQJ92443">
    <property type="protein sequence ID" value="KQJ92443"/>
    <property type="gene ID" value="BRADI_4g43713v3"/>
</dbReference>
<dbReference type="EnsemblPlants" id="KQJ92443">
    <property type="protein sequence ID" value="KQJ92443"/>
    <property type="gene ID" value="BRADI_4g43713v3"/>
</dbReference>
<organism evidence="2">
    <name type="scientific">Brachypodium distachyon</name>
    <name type="common">Purple false brome</name>
    <name type="synonym">Trachynia distachya</name>
    <dbReference type="NCBI Taxonomy" id="15368"/>
    <lineage>
        <taxon>Eukaryota</taxon>
        <taxon>Viridiplantae</taxon>
        <taxon>Streptophyta</taxon>
        <taxon>Embryophyta</taxon>
        <taxon>Tracheophyta</taxon>
        <taxon>Spermatophyta</taxon>
        <taxon>Magnoliopsida</taxon>
        <taxon>Liliopsida</taxon>
        <taxon>Poales</taxon>
        <taxon>Poaceae</taxon>
        <taxon>BOP clade</taxon>
        <taxon>Pooideae</taxon>
        <taxon>Stipodae</taxon>
        <taxon>Brachypodieae</taxon>
        <taxon>Brachypodium</taxon>
    </lineage>
</organism>
<dbReference type="Proteomes" id="UP000008810">
    <property type="component" value="Chromosome 4"/>
</dbReference>
<keyword evidence="4" id="KW-1185">Reference proteome</keyword>